<name>A0AAW1PJK8_9CHLO</name>
<dbReference type="PANTHER" id="PTHR34954">
    <property type="entry name" value="EXPRESSED PROTEIN"/>
    <property type="match status" value="1"/>
</dbReference>
<feature type="compositionally biased region" description="Polar residues" evidence="1">
    <location>
        <begin position="359"/>
        <end position="369"/>
    </location>
</feature>
<gene>
    <name evidence="2" type="ORF">WJX73_003474</name>
</gene>
<feature type="compositionally biased region" description="Basic and acidic residues" evidence="1">
    <location>
        <begin position="341"/>
        <end position="350"/>
    </location>
</feature>
<reference evidence="2 3" key="1">
    <citation type="journal article" date="2024" name="Nat. Commun.">
        <title>Phylogenomics reveals the evolutionary origins of lichenization in chlorophyte algae.</title>
        <authorList>
            <person name="Puginier C."/>
            <person name="Libourel C."/>
            <person name="Otte J."/>
            <person name="Skaloud P."/>
            <person name="Haon M."/>
            <person name="Grisel S."/>
            <person name="Petersen M."/>
            <person name="Berrin J.G."/>
            <person name="Delaux P.M."/>
            <person name="Dal Grande F."/>
            <person name="Keller J."/>
        </authorList>
    </citation>
    <scope>NUCLEOTIDE SEQUENCE [LARGE SCALE GENOMIC DNA]</scope>
    <source>
        <strain evidence="2 3">SAG 2036</strain>
    </source>
</reference>
<sequence length="799" mass="84742">MPVTPERLETRQEVRGAVASHFWEAAVQSSHSLDGLAYTLPGEPAPVLPPPSGLSRQQLLLALQALSLPLIPAFDGAAGGLVLDRVLAKAGGPNWWTSISGRAKAQKMLATHKGGQHVGDTLKDLSNYCLCSRTRLSPGRGLTLNALVESNNLEAVAEAIRQHRKDPSNNANFQRLLASLPLRSRWWLQQQLPGHQLNATVSHRGSYLDSAASECYVPLAMSLDLASNDRPDGIQYRAGLHQVSAPEAECSSGSQNVLMSPRDSSAQAEPPLRSSLHFQGAVAVEGEAVLWKMQGSRDEDSPAVQNPLTAHLPPGGQTALHKGPSASSPSDDSAKSGAAEAKLDVAHGGEGKGGGAAASNEQQSASRPTSAAALTDPTPHNHRSLQPSPAQQETVIPYDWLVTIDAHGNALVGPGPNSSSSQQEASGLHQSAELDPLYEAPGPVASVSRGVSHPDLPGQGMKDLGMSLAEQKGRADGRNILAGLKNASTSVRELRGSISAMTRQLQAGFIWPGGRQASQRPRQHSRRAPYSAWVAQPSIKVNAAVGCLARIPLPSPTNPTPTTRRSYSNPSLPAASREPSYANLEAESSGESKGGWAQRFGNDVWGPYIRDTALRVFASGALSAQVGSFRRPVFDFTSASLRLDLGLASLHETGQVAGGLGEASRKGYRSSFTRESRDSASSSSGRLLSRHSLKHRALALEARGVWHALTATLTQQLLGPVRINSAVRLALEHPSPPTRDARGRITTSALAASARSLRPSLLEVRWGVDCVVLKTGGAVRACAWWSPLRRQGTIEARLF</sequence>
<dbReference type="GO" id="GO:1990052">
    <property type="term" value="P:ER to chloroplast lipid transport"/>
    <property type="evidence" value="ECO:0007669"/>
    <property type="project" value="InterPro"/>
</dbReference>
<comment type="caution">
    <text evidence="2">The sequence shown here is derived from an EMBL/GenBank/DDBJ whole genome shotgun (WGS) entry which is preliminary data.</text>
</comment>
<dbReference type="PANTHER" id="PTHR34954:SF3">
    <property type="entry name" value="EXPRESSED PROTEIN"/>
    <property type="match status" value="1"/>
</dbReference>
<dbReference type="Proteomes" id="UP001465755">
    <property type="component" value="Unassembled WGS sequence"/>
</dbReference>
<proteinExistence type="predicted"/>
<accession>A0AAW1PJK8</accession>
<dbReference type="InterPro" id="IPR044160">
    <property type="entry name" value="TGD4-like"/>
</dbReference>
<protein>
    <submittedName>
        <fullName evidence="2">Uncharacterized protein</fullName>
    </submittedName>
</protein>
<dbReference type="GO" id="GO:0034196">
    <property type="term" value="P:acylglycerol transport"/>
    <property type="evidence" value="ECO:0007669"/>
    <property type="project" value="InterPro"/>
</dbReference>
<dbReference type="AlphaFoldDB" id="A0AAW1PJK8"/>
<keyword evidence="3" id="KW-1185">Reference proteome</keyword>
<organism evidence="2 3">
    <name type="scientific">Symbiochloris irregularis</name>
    <dbReference type="NCBI Taxonomy" id="706552"/>
    <lineage>
        <taxon>Eukaryota</taxon>
        <taxon>Viridiplantae</taxon>
        <taxon>Chlorophyta</taxon>
        <taxon>core chlorophytes</taxon>
        <taxon>Trebouxiophyceae</taxon>
        <taxon>Trebouxiales</taxon>
        <taxon>Trebouxiaceae</taxon>
        <taxon>Symbiochloris</taxon>
    </lineage>
</organism>
<feature type="compositionally biased region" description="Low complexity" evidence="1">
    <location>
        <begin position="322"/>
        <end position="339"/>
    </location>
</feature>
<evidence type="ECO:0000313" key="3">
    <source>
        <dbReference type="Proteomes" id="UP001465755"/>
    </source>
</evidence>
<feature type="region of interest" description="Disordered" evidence="1">
    <location>
        <begin position="247"/>
        <end position="272"/>
    </location>
</feature>
<feature type="region of interest" description="Disordered" evidence="1">
    <location>
        <begin position="658"/>
        <end position="687"/>
    </location>
</feature>
<dbReference type="EMBL" id="JALJOQ010000025">
    <property type="protein sequence ID" value="KAK9808249.1"/>
    <property type="molecule type" value="Genomic_DNA"/>
</dbReference>
<feature type="region of interest" description="Disordered" evidence="1">
    <location>
        <begin position="438"/>
        <end position="463"/>
    </location>
</feature>
<feature type="compositionally biased region" description="Polar residues" evidence="1">
    <location>
        <begin position="251"/>
        <end position="267"/>
    </location>
</feature>
<feature type="region of interest" description="Disordered" evidence="1">
    <location>
        <begin position="551"/>
        <end position="593"/>
    </location>
</feature>
<feature type="region of interest" description="Disordered" evidence="1">
    <location>
        <begin position="294"/>
        <end position="391"/>
    </location>
</feature>
<evidence type="ECO:0000313" key="2">
    <source>
        <dbReference type="EMBL" id="KAK9808249.1"/>
    </source>
</evidence>
<dbReference type="GO" id="GO:0070300">
    <property type="term" value="F:phosphatidic acid binding"/>
    <property type="evidence" value="ECO:0007669"/>
    <property type="project" value="InterPro"/>
</dbReference>
<evidence type="ECO:0000256" key="1">
    <source>
        <dbReference type="SAM" id="MobiDB-lite"/>
    </source>
</evidence>